<evidence type="ECO:0000256" key="4">
    <source>
        <dbReference type="ARBA" id="ARBA00022679"/>
    </source>
</evidence>
<evidence type="ECO:0000256" key="3">
    <source>
        <dbReference type="ARBA" id="ARBA00022603"/>
    </source>
</evidence>
<dbReference type="GO" id="GO:0009307">
    <property type="term" value="P:DNA restriction-modification system"/>
    <property type="evidence" value="ECO:0007669"/>
    <property type="project" value="InterPro"/>
</dbReference>
<dbReference type="Gene3D" id="1.10.1020.10">
    <property type="entry name" value="Adenine-specific Methyltransferase, Domain 2"/>
    <property type="match status" value="1"/>
</dbReference>
<dbReference type="Gene3D" id="3.40.50.150">
    <property type="entry name" value="Vaccinia Virus protein VP39"/>
    <property type="match status" value="1"/>
</dbReference>
<dbReference type="InterPro" id="IPR012263">
    <property type="entry name" value="M_m6A_EcoRV"/>
</dbReference>
<reference evidence="8 9" key="1">
    <citation type="submission" date="2016-10" db="EMBL/GenBank/DDBJ databases">
        <title>Silvanigrella aquatica sp. nov., isolated from a freshwater lake located in the Black Forest, Germany, description of Silvanigrellaceae fam. nov., Silvanigrellales ord. nov., reclassification of the order Bdellovibrionales in the class Oligoflexia, reclassification of the families Bacteriovoracaceae and Halobacteriovoraceae in the new order Bacteriovoracales ord. nov., and reclassification of the family Pseudobacteriovoracaceae in the order Oligoflexiales.</title>
        <authorList>
            <person name="Hahn M.W."/>
            <person name="Schmidt J."/>
            <person name="Koll U."/>
            <person name="Rohde M."/>
            <person name="Verbag S."/>
            <person name="Pitt A."/>
            <person name="Nakai R."/>
            <person name="Naganuma T."/>
            <person name="Lang E."/>
        </authorList>
    </citation>
    <scope>NUCLEOTIDE SEQUENCE [LARGE SCALE GENOMIC DNA]</scope>
    <source>
        <strain evidence="8 9">MWH-Nonnen-W8red</strain>
    </source>
</reference>
<dbReference type="KEGG" id="saqi:AXG55_02480"/>
<dbReference type="Pfam" id="PF02086">
    <property type="entry name" value="MethyltransfD12"/>
    <property type="match status" value="1"/>
</dbReference>
<evidence type="ECO:0000256" key="7">
    <source>
        <dbReference type="RuleBase" id="RU361257"/>
    </source>
</evidence>
<keyword evidence="9" id="KW-1185">Reference proteome</keyword>
<keyword evidence="4 7" id="KW-0808">Transferase</keyword>
<keyword evidence="3 7" id="KW-0489">Methyltransferase</keyword>
<dbReference type="AlphaFoldDB" id="A0A1L4D4C9"/>
<dbReference type="PROSITE" id="PS00092">
    <property type="entry name" value="N6_MTASE"/>
    <property type="match status" value="1"/>
</dbReference>
<dbReference type="Proteomes" id="UP000184731">
    <property type="component" value="Chromosome"/>
</dbReference>
<dbReference type="GO" id="GO:0043565">
    <property type="term" value="F:sequence-specific DNA binding"/>
    <property type="evidence" value="ECO:0007669"/>
    <property type="project" value="TreeGrafter"/>
</dbReference>
<evidence type="ECO:0000256" key="5">
    <source>
        <dbReference type="ARBA" id="ARBA00022691"/>
    </source>
</evidence>
<dbReference type="PIRSF" id="PIRSF000398">
    <property type="entry name" value="M_m6A_EcoRV"/>
    <property type="match status" value="1"/>
</dbReference>
<dbReference type="InterPro" id="IPR023095">
    <property type="entry name" value="Ade_MeTrfase_dom_2"/>
</dbReference>
<dbReference type="SUPFAM" id="SSF53335">
    <property type="entry name" value="S-adenosyl-L-methionine-dependent methyltransferases"/>
    <property type="match status" value="1"/>
</dbReference>
<dbReference type="PANTHER" id="PTHR30481">
    <property type="entry name" value="DNA ADENINE METHYLASE"/>
    <property type="match status" value="1"/>
</dbReference>
<dbReference type="GO" id="GO:0032259">
    <property type="term" value="P:methylation"/>
    <property type="evidence" value="ECO:0007669"/>
    <property type="project" value="UniProtKB-KW"/>
</dbReference>
<accession>A0A1L4D4C9</accession>
<dbReference type="InterPro" id="IPR002052">
    <property type="entry name" value="DNA_methylase_N6_adenine_CS"/>
</dbReference>
<evidence type="ECO:0000256" key="6">
    <source>
        <dbReference type="ARBA" id="ARBA00047942"/>
    </source>
</evidence>
<dbReference type="EC" id="2.1.1.72" evidence="2 7"/>
<evidence type="ECO:0000313" key="8">
    <source>
        <dbReference type="EMBL" id="APJ05049.1"/>
    </source>
</evidence>
<dbReference type="InterPro" id="IPR012327">
    <property type="entry name" value="MeTrfase_D12"/>
</dbReference>
<comment type="similarity">
    <text evidence="1 7">Belongs to the N(4)/N(6)-methyltransferase family.</text>
</comment>
<dbReference type="PANTHER" id="PTHR30481:SF3">
    <property type="entry name" value="DNA ADENINE METHYLASE"/>
    <property type="match status" value="1"/>
</dbReference>
<dbReference type="GO" id="GO:0009007">
    <property type="term" value="F:site-specific DNA-methyltransferase (adenine-specific) activity"/>
    <property type="evidence" value="ECO:0007669"/>
    <property type="project" value="UniProtKB-UniRule"/>
</dbReference>
<name>A0A1L4D4C9_9BACT</name>
<comment type="catalytic activity">
    <reaction evidence="6 7">
        <text>a 2'-deoxyadenosine in DNA + S-adenosyl-L-methionine = an N(6)-methyl-2'-deoxyadenosine in DNA + S-adenosyl-L-homocysteine + H(+)</text>
        <dbReference type="Rhea" id="RHEA:15197"/>
        <dbReference type="Rhea" id="RHEA-COMP:12418"/>
        <dbReference type="Rhea" id="RHEA-COMP:12419"/>
        <dbReference type="ChEBI" id="CHEBI:15378"/>
        <dbReference type="ChEBI" id="CHEBI:57856"/>
        <dbReference type="ChEBI" id="CHEBI:59789"/>
        <dbReference type="ChEBI" id="CHEBI:90615"/>
        <dbReference type="ChEBI" id="CHEBI:90616"/>
        <dbReference type="EC" id="2.1.1.72"/>
    </reaction>
</comment>
<keyword evidence="5 7" id="KW-0949">S-adenosyl-L-methionine</keyword>
<dbReference type="NCBIfam" id="TIGR00571">
    <property type="entry name" value="dam"/>
    <property type="match status" value="1"/>
</dbReference>
<evidence type="ECO:0000256" key="2">
    <source>
        <dbReference type="ARBA" id="ARBA00011900"/>
    </source>
</evidence>
<protein>
    <recommendedName>
        <fullName evidence="2 7">Site-specific DNA-methyltransferase (adenine-specific)</fullName>
        <ecNumber evidence="2 7">2.1.1.72</ecNumber>
    </recommendedName>
</protein>
<dbReference type="InterPro" id="IPR029063">
    <property type="entry name" value="SAM-dependent_MTases_sf"/>
</dbReference>
<dbReference type="GO" id="GO:0006298">
    <property type="term" value="P:mismatch repair"/>
    <property type="evidence" value="ECO:0007669"/>
    <property type="project" value="TreeGrafter"/>
</dbReference>
<dbReference type="EMBL" id="CP017834">
    <property type="protein sequence ID" value="APJ05049.1"/>
    <property type="molecule type" value="Genomic_DNA"/>
</dbReference>
<evidence type="ECO:0000256" key="1">
    <source>
        <dbReference type="ARBA" id="ARBA00006594"/>
    </source>
</evidence>
<dbReference type="STRING" id="1915309.AXG55_02480"/>
<dbReference type="GO" id="GO:1904047">
    <property type="term" value="F:S-adenosyl-L-methionine binding"/>
    <property type="evidence" value="ECO:0007669"/>
    <property type="project" value="TreeGrafter"/>
</dbReference>
<dbReference type="REBASE" id="175343">
    <property type="entry name" value="M.PbaW8ORF2480P"/>
</dbReference>
<dbReference type="PRINTS" id="PR00505">
    <property type="entry name" value="D12N6MTFRASE"/>
</dbReference>
<sequence length="278" mass="32068">MYFDYINRTRPILKWAGGKSSLIPQLLPHFPLHFNRYIEPFLGGGAVFFSLCEENNIQSIINEFNPDIYLLYKIIRDHPIEFIKKLKELTNNYSEEFYYKIRSTIPKDDIEKAARTLFLNKTGFNGLYRINSKGEFNVPFGKRLKCPALYEEENLLNVSHRLKNTQLHNKDFESICTEAAPGDFIYCDPPYEPLSATSSFNSYNSGGFSFTEQKRLFSACDKAVKKGATVIISNSSSPKIIELYQKWDIKRILAKRSINSKGNSRGVIEEVLIIMRTK</sequence>
<proteinExistence type="inferred from homology"/>
<organism evidence="8 9">
    <name type="scientific">Silvanigrella aquatica</name>
    <dbReference type="NCBI Taxonomy" id="1915309"/>
    <lineage>
        <taxon>Bacteria</taxon>
        <taxon>Pseudomonadati</taxon>
        <taxon>Bdellovibrionota</taxon>
        <taxon>Oligoflexia</taxon>
        <taxon>Silvanigrellales</taxon>
        <taxon>Silvanigrellaceae</taxon>
        <taxon>Silvanigrella</taxon>
    </lineage>
</organism>
<gene>
    <name evidence="8" type="ORF">AXG55_02480</name>
</gene>
<evidence type="ECO:0000313" key="9">
    <source>
        <dbReference type="Proteomes" id="UP000184731"/>
    </source>
</evidence>